<reference evidence="1 2" key="1">
    <citation type="journal article" date="2013" name="Nat. Genet.">
        <title>The genome of the hydatid tapeworm Echinococcus granulosus.</title>
        <authorList>
            <person name="Zheng H."/>
            <person name="Zhang W."/>
            <person name="Zhang L."/>
            <person name="Zhang Z."/>
            <person name="Li J."/>
            <person name="Lu G."/>
            <person name="Zhu Y."/>
            <person name="Wang Y."/>
            <person name="Huang Y."/>
            <person name="Liu J."/>
            <person name="Kang H."/>
            <person name="Chen J."/>
            <person name="Wang L."/>
            <person name="Chen A."/>
            <person name="Yu S."/>
            <person name="Gao Z."/>
            <person name="Jin L."/>
            <person name="Gu W."/>
            <person name="Wang Z."/>
            <person name="Zhao L."/>
            <person name="Shi B."/>
            <person name="Wen H."/>
            <person name="Lin R."/>
            <person name="Jones M.K."/>
            <person name="Brejova B."/>
            <person name="Vinar T."/>
            <person name="Zhao G."/>
            <person name="McManus D.P."/>
            <person name="Chen Z."/>
            <person name="Zhou Y."/>
            <person name="Wang S."/>
        </authorList>
    </citation>
    <scope>NUCLEOTIDE SEQUENCE [LARGE SCALE GENOMIC DNA]</scope>
</reference>
<dbReference type="CTD" id="36343303"/>
<gene>
    <name evidence="1" type="ORF">EGR_07588</name>
</gene>
<keyword evidence="2" id="KW-1185">Reference proteome</keyword>
<name>W6UHL1_ECHGR</name>
<evidence type="ECO:0000313" key="1">
    <source>
        <dbReference type="EMBL" id="EUB57577.1"/>
    </source>
</evidence>
<dbReference type="Proteomes" id="UP000019149">
    <property type="component" value="Unassembled WGS sequence"/>
</dbReference>
<dbReference type="RefSeq" id="XP_024348773.1">
    <property type="nucleotide sequence ID" value="XM_024496837.1"/>
</dbReference>
<sequence>MSWAARWCDPRCQVSSIVVVCGSGLDPLDPCLGVFIEAQCGCKWRGELSLAISMFHECLVPRQGGHIRGGGSQTQPLDLQQVCSCICSCVRVHTQSVAFMGCGGIVGEAVDDDRCKYSDPLRLELCTRYSKEEEGWKACLIGAFYLTDSRVLLNSTPYSLTVLLQVKNSSSSDSASSCIS</sequence>
<accession>W6UHL1</accession>
<dbReference type="AlphaFoldDB" id="W6UHL1"/>
<proteinExistence type="predicted"/>
<dbReference type="KEGG" id="egl:EGR_07588"/>
<dbReference type="EMBL" id="APAU02000081">
    <property type="protein sequence ID" value="EUB57577.1"/>
    <property type="molecule type" value="Genomic_DNA"/>
</dbReference>
<protein>
    <submittedName>
        <fullName evidence="1">Uncharacterized protein</fullName>
    </submittedName>
</protein>
<evidence type="ECO:0000313" key="2">
    <source>
        <dbReference type="Proteomes" id="UP000019149"/>
    </source>
</evidence>
<dbReference type="GeneID" id="36343303"/>
<organism evidence="1 2">
    <name type="scientific">Echinococcus granulosus</name>
    <name type="common">Hydatid tapeworm</name>
    <dbReference type="NCBI Taxonomy" id="6210"/>
    <lineage>
        <taxon>Eukaryota</taxon>
        <taxon>Metazoa</taxon>
        <taxon>Spiralia</taxon>
        <taxon>Lophotrochozoa</taxon>
        <taxon>Platyhelminthes</taxon>
        <taxon>Cestoda</taxon>
        <taxon>Eucestoda</taxon>
        <taxon>Cyclophyllidea</taxon>
        <taxon>Taeniidae</taxon>
        <taxon>Echinococcus</taxon>
        <taxon>Echinococcus granulosus group</taxon>
    </lineage>
</organism>
<comment type="caution">
    <text evidence="1">The sequence shown here is derived from an EMBL/GenBank/DDBJ whole genome shotgun (WGS) entry which is preliminary data.</text>
</comment>